<keyword evidence="4" id="KW-1185">Reference proteome</keyword>
<dbReference type="InterPro" id="IPR015659">
    <property type="entry name" value="Proline_oxidase"/>
</dbReference>
<protein>
    <submittedName>
        <fullName evidence="3">L-proline dehydrogenase</fullName>
    </submittedName>
</protein>
<reference evidence="3 4" key="1">
    <citation type="submission" date="2019-06" db="EMBL/GenBank/DDBJ databases">
        <title>Sorghum-associated microbial communities from plants grown in Nebraska, USA.</title>
        <authorList>
            <person name="Schachtman D."/>
        </authorList>
    </citation>
    <scope>NUCLEOTIDE SEQUENCE [LARGE SCALE GENOMIC DNA]</scope>
    <source>
        <strain evidence="3 4">1209</strain>
    </source>
</reference>
<proteinExistence type="predicted"/>
<dbReference type="Pfam" id="PF01619">
    <property type="entry name" value="Pro_dh"/>
    <property type="match status" value="1"/>
</dbReference>
<evidence type="ECO:0000259" key="2">
    <source>
        <dbReference type="Pfam" id="PF01619"/>
    </source>
</evidence>
<dbReference type="Gene3D" id="3.20.20.220">
    <property type="match status" value="1"/>
</dbReference>
<evidence type="ECO:0000313" key="4">
    <source>
        <dbReference type="Proteomes" id="UP000320811"/>
    </source>
</evidence>
<keyword evidence="1" id="KW-0560">Oxidoreductase</keyword>
<dbReference type="InterPro" id="IPR029041">
    <property type="entry name" value="FAD-linked_oxidoreductase-like"/>
</dbReference>
<dbReference type="PANTHER" id="PTHR13914:SF0">
    <property type="entry name" value="PROLINE DEHYDROGENASE 1, MITOCHONDRIAL"/>
    <property type="match status" value="1"/>
</dbReference>
<dbReference type="AlphaFoldDB" id="A0A561PLE6"/>
<dbReference type="Proteomes" id="UP000320811">
    <property type="component" value="Unassembled WGS sequence"/>
</dbReference>
<evidence type="ECO:0000313" key="3">
    <source>
        <dbReference type="EMBL" id="TWF38927.1"/>
    </source>
</evidence>
<gene>
    <name evidence="3" type="ORF">FHW36_106150</name>
</gene>
<dbReference type="SUPFAM" id="SSF51730">
    <property type="entry name" value="FAD-linked oxidoreductase"/>
    <property type="match status" value="1"/>
</dbReference>
<dbReference type="GO" id="GO:0071949">
    <property type="term" value="F:FAD binding"/>
    <property type="evidence" value="ECO:0007669"/>
    <property type="project" value="TreeGrafter"/>
</dbReference>
<accession>A0A561PLE6</accession>
<dbReference type="GO" id="GO:0004657">
    <property type="term" value="F:proline dehydrogenase activity"/>
    <property type="evidence" value="ECO:0007669"/>
    <property type="project" value="InterPro"/>
</dbReference>
<dbReference type="InterPro" id="IPR002872">
    <property type="entry name" value="Proline_DH_dom"/>
</dbReference>
<dbReference type="PANTHER" id="PTHR13914">
    <property type="entry name" value="PROLINE OXIDASE"/>
    <property type="match status" value="1"/>
</dbReference>
<dbReference type="GO" id="GO:0010133">
    <property type="term" value="P:L-proline catabolic process to L-glutamate"/>
    <property type="evidence" value="ECO:0007669"/>
    <property type="project" value="TreeGrafter"/>
</dbReference>
<organism evidence="3 4">
    <name type="scientific">Chitinophaga polysaccharea</name>
    <dbReference type="NCBI Taxonomy" id="1293035"/>
    <lineage>
        <taxon>Bacteria</taxon>
        <taxon>Pseudomonadati</taxon>
        <taxon>Bacteroidota</taxon>
        <taxon>Chitinophagia</taxon>
        <taxon>Chitinophagales</taxon>
        <taxon>Chitinophagaceae</taxon>
        <taxon>Chitinophaga</taxon>
    </lineage>
</organism>
<evidence type="ECO:0000256" key="1">
    <source>
        <dbReference type="ARBA" id="ARBA00023002"/>
    </source>
</evidence>
<name>A0A561PLE6_9BACT</name>
<dbReference type="EMBL" id="VIWO01000006">
    <property type="protein sequence ID" value="TWF38927.1"/>
    <property type="molecule type" value="Genomic_DNA"/>
</dbReference>
<comment type="caution">
    <text evidence="3">The sequence shown here is derived from an EMBL/GenBank/DDBJ whole genome shotgun (WGS) entry which is preliminary data.</text>
</comment>
<dbReference type="RefSeq" id="WP_145671359.1">
    <property type="nucleotide sequence ID" value="NZ_VIWO01000006.1"/>
</dbReference>
<feature type="domain" description="Proline dehydrogenase" evidence="2">
    <location>
        <begin position="80"/>
        <end position="376"/>
    </location>
</feature>
<dbReference type="OrthoDB" id="1401444at2"/>
<sequence>MEKQLSLSFDNTAIAFEAKTDHALKKANFLFSNIGKPWLVKFGSVMTPIAFKLRLPIKGIIKNTIFSQFCGGESLEEAATTALQLGNYHVGVVLDYGVEAMEGEDSYDAAVPEFIRAIQYAATRPDIPFIAIKVTGFARFELLEKVHRKETLTTAEQEEYIRVRGRVRAIAEAGAKHNVAILIDAEESWIQGPVDELTDEMMALFNKDKVIIYNTFQMYCHDRYAFLQVSLAKAQEKGYLLGAKLVRGAYMEKENKRAAENNYPTPIQPSKAATDKDYDAAVKFCIDNLDKLAIFIGTHNENSCMLAAHMLDQKGIPHNHSHVSFSQLLGMSDNITFNLAHAGYNVTKYLPYGPVKDVMPYLLRRAQENTSIAGQMGRELGLIRKEMKRRGLN</sequence>